<gene>
    <name evidence="1" type="ORF">SARC_07533</name>
</gene>
<evidence type="ECO:0000313" key="1">
    <source>
        <dbReference type="EMBL" id="KNC80090.1"/>
    </source>
</evidence>
<protein>
    <submittedName>
        <fullName evidence="1">Uncharacterized protein</fullName>
    </submittedName>
</protein>
<keyword evidence="2" id="KW-1185">Reference proteome</keyword>
<dbReference type="Proteomes" id="UP000054560">
    <property type="component" value="Unassembled WGS sequence"/>
</dbReference>
<dbReference type="GeneID" id="25908037"/>
<evidence type="ECO:0000313" key="2">
    <source>
        <dbReference type="Proteomes" id="UP000054560"/>
    </source>
</evidence>
<accession>A0A0L0FTF8</accession>
<proteinExistence type="predicted"/>
<dbReference type="AlphaFoldDB" id="A0A0L0FTF8"/>
<dbReference type="EMBL" id="KQ242201">
    <property type="protein sequence ID" value="KNC80090.1"/>
    <property type="molecule type" value="Genomic_DNA"/>
</dbReference>
<reference evidence="1 2" key="1">
    <citation type="submission" date="2011-02" db="EMBL/GenBank/DDBJ databases">
        <title>The Genome Sequence of Sphaeroforma arctica JP610.</title>
        <authorList>
            <consortium name="The Broad Institute Genome Sequencing Platform"/>
            <person name="Russ C."/>
            <person name="Cuomo C."/>
            <person name="Young S.K."/>
            <person name="Zeng Q."/>
            <person name="Gargeya S."/>
            <person name="Alvarado L."/>
            <person name="Berlin A."/>
            <person name="Chapman S.B."/>
            <person name="Chen Z."/>
            <person name="Freedman E."/>
            <person name="Gellesch M."/>
            <person name="Goldberg J."/>
            <person name="Griggs A."/>
            <person name="Gujja S."/>
            <person name="Heilman E."/>
            <person name="Heiman D."/>
            <person name="Howarth C."/>
            <person name="Mehta T."/>
            <person name="Neiman D."/>
            <person name="Pearson M."/>
            <person name="Roberts A."/>
            <person name="Saif S."/>
            <person name="Shea T."/>
            <person name="Shenoy N."/>
            <person name="Sisk P."/>
            <person name="Stolte C."/>
            <person name="Sykes S."/>
            <person name="White J."/>
            <person name="Yandava C."/>
            <person name="Burger G."/>
            <person name="Gray M.W."/>
            <person name="Holland P.W.H."/>
            <person name="King N."/>
            <person name="Lang F.B.F."/>
            <person name="Roger A.J."/>
            <person name="Ruiz-Trillo I."/>
            <person name="Haas B."/>
            <person name="Nusbaum C."/>
            <person name="Birren B."/>
        </authorList>
    </citation>
    <scope>NUCLEOTIDE SEQUENCE [LARGE SCALE GENOMIC DNA]</scope>
    <source>
        <strain evidence="1 2">JP610</strain>
    </source>
</reference>
<organism evidence="1 2">
    <name type="scientific">Sphaeroforma arctica JP610</name>
    <dbReference type="NCBI Taxonomy" id="667725"/>
    <lineage>
        <taxon>Eukaryota</taxon>
        <taxon>Ichthyosporea</taxon>
        <taxon>Ichthyophonida</taxon>
        <taxon>Sphaeroforma</taxon>
    </lineage>
</organism>
<dbReference type="RefSeq" id="XP_014153992.1">
    <property type="nucleotide sequence ID" value="XM_014298517.1"/>
</dbReference>
<name>A0A0L0FTF8_9EUKA</name>
<sequence length="165" mass="18597">MGEEQREPIRRDYRSIVCKRRVVDVLHQIMIISIFARHRYPFQQRPDASLRPPITFMVGYRSEMYMEALVESEVAEGITIEDVSISAVTCSLKYLTTPRAVFITEVKTLSTISLKTSLMATSTEHSPPGAAGNSTKSHDQFAERIKELFGCWNKARVSGGGNPWS</sequence>